<organism evidence="3 4">
    <name type="scientific">Mycoplasma bradburyae</name>
    <dbReference type="NCBI Taxonomy" id="2963128"/>
    <lineage>
        <taxon>Bacteria</taxon>
        <taxon>Bacillati</taxon>
        <taxon>Mycoplasmatota</taxon>
        <taxon>Mollicutes</taxon>
        <taxon>Mycoplasmataceae</taxon>
        <taxon>Mycoplasma</taxon>
    </lineage>
</organism>
<evidence type="ECO:0000313" key="3">
    <source>
        <dbReference type="EMBL" id="MDC4183124.1"/>
    </source>
</evidence>
<gene>
    <name evidence="3" type="ORF">LNO71_00495</name>
</gene>
<dbReference type="Pfam" id="PF23067">
    <property type="entry name" value="MG280"/>
    <property type="match status" value="1"/>
</dbReference>
<sequence length="288" mass="32246">MLNFFNKTIKRIIYSIGLIFILVLGGVGTAGYIFKEQISQFYEGFQDRNNGLLSQAKDVLNRVNEIVTNQDILTIPMKINNTVDTVGGGLNNFKGIIKETKSNIQNVDQSIDEVREKLKKYMVAFTATGNSSDYQDTMRKLDEFQKIAKNLSDTVIPESNKILSNVESGFDEAKRLAKVIDISELAEEVSKTITPITNIVDKLVILNKEATAEKFTHYLNLVSLSLMGVSGGLLALSILSLILRSMFYKSIKGYVVKRSRAVDQLSDFFSEACRIYPELKSELGIDEE</sequence>
<reference evidence="3" key="1">
    <citation type="submission" date="2021-11" db="EMBL/GenBank/DDBJ databases">
        <title>Description of Mycoplasma bradburyaesp. nov.from sea birds: a tribute to a great mycoplasmologist.</title>
        <authorList>
            <person name="Ramirez A.S."/>
            <person name="Poveda C."/>
            <person name="Suarez-Perez A."/>
            <person name="Rosales R.S."/>
            <person name="Dijkman R."/>
            <person name="Feberwee A."/>
            <person name="Spergser J."/>
            <person name="Szostak M.P."/>
            <person name="Ressel L."/>
            <person name="Calabuig P."/>
            <person name="Catania S."/>
            <person name="Gobbo F."/>
            <person name="Timofte D."/>
            <person name="Poveda J.B."/>
        </authorList>
    </citation>
    <scope>NUCLEOTIDE SEQUENCE</scope>
    <source>
        <strain evidence="3">T264</strain>
    </source>
</reference>
<proteinExistence type="predicted"/>
<evidence type="ECO:0000313" key="4">
    <source>
        <dbReference type="Proteomes" id="UP001216384"/>
    </source>
</evidence>
<keyword evidence="2" id="KW-1133">Transmembrane helix</keyword>
<feature type="transmembrane region" description="Helical" evidence="2">
    <location>
        <begin position="218"/>
        <end position="243"/>
    </location>
</feature>
<dbReference type="AlphaFoldDB" id="A0AAW6HN41"/>
<comment type="caution">
    <text evidence="3">The sequence shown here is derived from an EMBL/GenBank/DDBJ whole genome shotgun (WGS) entry which is preliminary data.</text>
</comment>
<feature type="transmembrane region" description="Helical" evidence="2">
    <location>
        <begin position="12"/>
        <end position="34"/>
    </location>
</feature>
<dbReference type="RefSeq" id="WP_255045689.1">
    <property type="nucleotide sequence ID" value="NZ_CP101415.1"/>
</dbReference>
<dbReference type="NCBIfam" id="TIGR04527">
    <property type="entry name" value="mycoplas_twoTM"/>
    <property type="match status" value="1"/>
</dbReference>
<keyword evidence="2" id="KW-0812">Transmembrane</keyword>
<dbReference type="InterPro" id="IPR030940">
    <property type="entry name" value="MG279/MG280"/>
</dbReference>
<feature type="coiled-coil region" evidence="1">
    <location>
        <begin position="97"/>
        <end position="154"/>
    </location>
</feature>
<accession>A0AAW6HN41</accession>
<keyword evidence="2" id="KW-0472">Membrane</keyword>
<dbReference type="EMBL" id="JAJHZP010000002">
    <property type="protein sequence ID" value="MDC4183124.1"/>
    <property type="molecule type" value="Genomic_DNA"/>
</dbReference>
<evidence type="ECO:0000256" key="2">
    <source>
        <dbReference type="SAM" id="Phobius"/>
    </source>
</evidence>
<name>A0AAW6HN41_9MOLU</name>
<dbReference type="Proteomes" id="UP001216384">
    <property type="component" value="Unassembled WGS sequence"/>
</dbReference>
<protein>
    <submittedName>
        <fullName evidence="3">MG_279/MG_280 family protein</fullName>
    </submittedName>
</protein>
<keyword evidence="1" id="KW-0175">Coiled coil</keyword>
<evidence type="ECO:0000256" key="1">
    <source>
        <dbReference type="SAM" id="Coils"/>
    </source>
</evidence>